<dbReference type="OrthoDB" id="514548at2759"/>
<name>A0A2P6VCN0_9CHLO</name>
<keyword evidence="1" id="KW-1133">Transmembrane helix</keyword>
<feature type="transmembrane region" description="Helical" evidence="1">
    <location>
        <begin position="61"/>
        <end position="84"/>
    </location>
</feature>
<keyword evidence="2" id="KW-0548">Nucleotidyltransferase</keyword>
<dbReference type="EMBL" id="LHPF02000013">
    <property type="protein sequence ID" value="PSC71837.1"/>
    <property type="molecule type" value="Genomic_DNA"/>
</dbReference>
<keyword evidence="2" id="KW-0808">Transferase</keyword>
<sequence>MPRNDAAHPVGEQGAQEFEVAFSRYQAEQALPIDRVSKGLSLAMWGAGVCKCLSRGYRREAALAAAVAAAALLLLCASVWSRGAYVRRLCRHSDNILRFFFILMLQNVGLFQGLAAINSWPMLGLRTLLGVQLVSVGVMLPRLQGVCQAVLATDAGAQRLLSATVWVLGQAFSVDAAGPPWGPSSAALHEAECLQVNAWWLLLCSTAGLYVSWLREQRAREGFARQLGSAGEPQLRRLRRRHPMYSHNRPVLLMAIELYALAAIIWESLRVALPGALLADAAGPAGGPAVAAAIGRPGLHAGAPHIAIEEARMGFEIKDETVLRVSGVASALYGVHALASPRNFHDTWNEKDQPYNESTQRWFGMAVSCTGAQSIVLSASDANQKALKSSLKTVGTVWAGVTGMTLYNAEKGYQKRELAYAAAAGQAAMAALCLWRGFKDDDDS</sequence>
<proteinExistence type="predicted"/>
<gene>
    <name evidence="2" type="ORF">C2E20_4906</name>
</gene>
<dbReference type="AlphaFoldDB" id="A0A2P6VCN0"/>
<evidence type="ECO:0000313" key="3">
    <source>
        <dbReference type="Proteomes" id="UP000239649"/>
    </source>
</evidence>
<organism evidence="2 3">
    <name type="scientific">Micractinium conductrix</name>
    <dbReference type="NCBI Taxonomy" id="554055"/>
    <lineage>
        <taxon>Eukaryota</taxon>
        <taxon>Viridiplantae</taxon>
        <taxon>Chlorophyta</taxon>
        <taxon>core chlorophytes</taxon>
        <taxon>Trebouxiophyceae</taxon>
        <taxon>Chlorellales</taxon>
        <taxon>Chlorellaceae</taxon>
        <taxon>Chlorella clade</taxon>
        <taxon>Micractinium</taxon>
    </lineage>
</organism>
<protein>
    <submittedName>
        <fullName evidence="2">Sulfate adenylyltransferase isoform A</fullName>
    </submittedName>
</protein>
<comment type="caution">
    <text evidence="2">The sequence shown here is derived from an EMBL/GenBank/DDBJ whole genome shotgun (WGS) entry which is preliminary data.</text>
</comment>
<dbReference type="Proteomes" id="UP000239649">
    <property type="component" value="Unassembled WGS sequence"/>
</dbReference>
<feature type="transmembrane region" description="Helical" evidence="1">
    <location>
        <begin position="96"/>
        <end position="117"/>
    </location>
</feature>
<keyword evidence="3" id="KW-1185">Reference proteome</keyword>
<evidence type="ECO:0000313" key="2">
    <source>
        <dbReference type="EMBL" id="PSC71837.1"/>
    </source>
</evidence>
<evidence type="ECO:0000256" key="1">
    <source>
        <dbReference type="SAM" id="Phobius"/>
    </source>
</evidence>
<dbReference type="GO" id="GO:0016779">
    <property type="term" value="F:nucleotidyltransferase activity"/>
    <property type="evidence" value="ECO:0007669"/>
    <property type="project" value="UniProtKB-KW"/>
</dbReference>
<keyword evidence="1" id="KW-0812">Transmembrane</keyword>
<keyword evidence="1" id="KW-0472">Membrane</keyword>
<accession>A0A2P6VCN0</accession>
<reference evidence="2 3" key="1">
    <citation type="journal article" date="2018" name="Plant J.">
        <title>Genome sequences of Chlorella sorokiniana UTEX 1602 and Micractinium conductrix SAG 241.80: implications to maltose excretion by a green alga.</title>
        <authorList>
            <person name="Arriola M.B."/>
            <person name="Velmurugan N."/>
            <person name="Zhang Y."/>
            <person name="Plunkett M.H."/>
            <person name="Hondzo H."/>
            <person name="Barney B.M."/>
        </authorList>
    </citation>
    <scope>NUCLEOTIDE SEQUENCE [LARGE SCALE GENOMIC DNA]</scope>
    <source>
        <strain evidence="2 3">SAG 241.80</strain>
    </source>
</reference>